<name>A0ABQ8SAZ7_PERAM</name>
<reference evidence="2 3" key="1">
    <citation type="journal article" date="2022" name="Allergy">
        <title>Genome assembly and annotation of Periplaneta americana reveal a comprehensive cockroach allergen profile.</title>
        <authorList>
            <person name="Wang L."/>
            <person name="Xiong Q."/>
            <person name="Saelim N."/>
            <person name="Wang L."/>
            <person name="Nong W."/>
            <person name="Wan A.T."/>
            <person name="Shi M."/>
            <person name="Liu X."/>
            <person name="Cao Q."/>
            <person name="Hui J.H.L."/>
            <person name="Sookrung N."/>
            <person name="Leung T.F."/>
            <person name="Tungtrongchitr A."/>
            <person name="Tsui S.K.W."/>
        </authorList>
    </citation>
    <scope>NUCLEOTIDE SEQUENCE [LARGE SCALE GENOMIC DNA]</scope>
    <source>
        <strain evidence="2">PWHHKU_190912</strain>
    </source>
</reference>
<evidence type="ECO:0000313" key="2">
    <source>
        <dbReference type="EMBL" id="KAJ4431170.1"/>
    </source>
</evidence>
<dbReference type="InterPro" id="IPR029526">
    <property type="entry name" value="PGBD"/>
</dbReference>
<protein>
    <recommendedName>
        <fullName evidence="1">PiggyBac transposable element-derived protein domain-containing protein</fullName>
    </recommendedName>
</protein>
<dbReference type="Pfam" id="PF13843">
    <property type="entry name" value="DDE_Tnp_1_7"/>
    <property type="match status" value="1"/>
</dbReference>
<proteinExistence type="predicted"/>
<keyword evidence="3" id="KW-1185">Reference proteome</keyword>
<gene>
    <name evidence="2" type="ORF">ANN_19767</name>
</gene>
<dbReference type="PANTHER" id="PTHR46599">
    <property type="entry name" value="PIGGYBAC TRANSPOSABLE ELEMENT-DERIVED PROTEIN 4"/>
    <property type="match status" value="1"/>
</dbReference>
<comment type="caution">
    <text evidence="2">The sequence shown here is derived from an EMBL/GenBank/DDBJ whole genome shotgun (WGS) entry which is preliminary data.</text>
</comment>
<dbReference type="Proteomes" id="UP001148838">
    <property type="component" value="Unassembled WGS sequence"/>
</dbReference>
<dbReference type="EMBL" id="JAJSOF020000031">
    <property type="protein sequence ID" value="KAJ4431170.1"/>
    <property type="molecule type" value="Genomic_DNA"/>
</dbReference>
<sequence length="421" mass="48716">MSRNNQNVKISRSFLTEKEVTAMVNEDNIDYASDPEEDDNVVTYDSDTEYHREIETRSGREYTTAPPRQVCRSVQNIVSFHEGLTSNASESFKKFITPEIVNIIAHHTNGEASIRNLKLTNTEELYAFIGILILMGANNDSELPIDDLWGKVLGKNIYTATMSRIRFGELLSLIRFDDKQTRTERRKQDKFCPIREVFYKIDELFVKYYIPSAHLTIDEMLSLFRGRCPFKVFMKDKPGKYDILIRMLSDAHTRYILKMEVYAGKNERPAEERSAKAVVRRLVKPLEGTGRNVTTDRYYTSIELAEELYNDDKLTLVGTLKSNRKHIPEEVKKTQGRKLYSSRFLFTDPKTGKAPVTLVSYITRLKPTKNLLLLSTQHNDRKVDESTEKKKTDVNLYYNETKGGIHSIDQMTRHHSVKRGD</sequence>
<feature type="domain" description="PiggyBac transposable element-derived protein" evidence="1">
    <location>
        <begin position="88"/>
        <end position="419"/>
    </location>
</feature>
<evidence type="ECO:0000259" key="1">
    <source>
        <dbReference type="Pfam" id="PF13843"/>
    </source>
</evidence>
<organism evidence="2 3">
    <name type="scientific">Periplaneta americana</name>
    <name type="common">American cockroach</name>
    <name type="synonym">Blatta americana</name>
    <dbReference type="NCBI Taxonomy" id="6978"/>
    <lineage>
        <taxon>Eukaryota</taxon>
        <taxon>Metazoa</taxon>
        <taxon>Ecdysozoa</taxon>
        <taxon>Arthropoda</taxon>
        <taxon>Hexapoda</taxon>
        <taxon>Insecta</taxon>
        <taxon>Pterygota</taxon>
        <taxon>Neoptera</taxon>
        <taxon>Polyneoptera</taxon>
        <taxon>Dictyoptera</taxon>
        <taxon>Blattodea</taxon>
        <taxon>Blattoidea</taxon>
        <taxon>Blattidae</taxon>
        <taxon>Blattinae</taxon>
        <taxon>Periplaneta</taxon>
    </lineage>
</organism>
<dbReference type="PANTHER" id="PTHR46599:SF6">
    <property type="entry name" value="DUAL SPECIFICITY PHOSPHATASE 26"/>
    <property type="match status" value="1"/>
</dbReference>
<accession>A0ABQ8SAZ7</accession>
<evidence type="ECO:0000313" key="3">
    <source>
        <dbReference type="Proteomes" id="UP001148838"/>
    </source>
</evidence>